<dbReference type="SUPFAM" id="SSF56801">
    <property type="entry name" value="Acetyl-CoA synthetase-like"/>
    <property type="match status" value="1"/>
</dbReference>
<dbReference type="EMBL" id="JACORT010000004">
    <property type="protein sequence ID" value="MBC5783457.1"/>
    <property type="molecule type" value="Genomic_DNA"/>
</dbReference>
<dbReference type="Gene3D" id="3.30.300.30">
    <property type="match status" value="1"/>
</dbReference>
<dbReference type="InterPro" id="IPR045851">
    <property type="entry name" value="AMP-bd_C_sf"/>
</dbReference>
<dbReference type="GO" id="GO:0005524">
    <property type="term" value="F:ATP binding"/>
    <property type="evidence" value="ECO:0007669"/>
    <property type="project" value="UniProtKB-KW"/>
</dbReference>
<dbReference type="Proteomes" id="UP000608513">
    <property type="component" value="Unassembled WGS sequence"/>
</dbReference>
<dbReference type="EC" id="6.2.1.16" evidence="7"/>
<organism evidence="7 8">
    <name type="scientific">Ramlibacter cellulosilyticus</name>
    <dbReference type="NCBI Taxonomy" id="2764187"/>
    <lineage>
        <taxon>Bacteria</taxon>
        <taxon>Pseudomonadati</taxon>
        <taxon>Pseudomonadota</taxon>
        <taxon>Betaproteobacteria</taxon>
        <taxon>Burkholderiales</taxon>
        <taxon>Comamonadaceae</taxon>
        <taxon>Ramlibacter</taxon>
    </lineage>
</organism>
<evidence type="ECO:0000259" key="5">
    <source>
        <dbReference type="Pfam" id="PF00501"/>
    </source>
</evidence>
<evidence type="ECO:0000256" key="1">
    <source>
        <dbReference type="ARBA" id="ARBA00006432"/>
    </source>
</evidence>
<dbReference type="InterPro" id="IPR032387">
    <property type="entry name" value="ACAS_N"/>
</dbReference>
<evidence type="ECO:0000256" key="2">
    <source>
        <dbReference type="ARBA" id="ARBA00022598"/>
    </source>
</evidence>
<dbReference type="NCBIfam" id="TIGR01217">
    <property type="entry name" value="ac_ac_CoA_syn"/>
    <property type="match status" value="1"/>
</dbReference>
<reference evidence="7" key="1">
    <citation type="submission" date="2020-08" db="EMBL/GenBank/DDBJ databases">
        <title>Ramlibacter sp. USB13 16S ribosomal RNA gene genome sequencing and assembly.</title>
        <authorList>
            <person name="Kang M."/>
        </authorList>
    </citation>
    <scope>NUCLEOTIDE SEQUENCE</scope>
    <source>
        <strain evidence="7">USB13</strain>
    </source>
</reference>
<dbReference type="NCBIfam" id="NF002937">
    <property type="entry name" value="PRK03584.1"/>
    <property type="match status" value="1"/>
</dbReference>
<proteinExistence type="inferred from homology"/>
<gene>
    <name evidence="7" type="ORF">H8N03_10920</name>
</gene>
<protein>
    <submittedName>
        <fullName evidence="7">Acetoacetate--CoA ligase</fullName>
        <ecNumber evidence="7">6.2.1.16</ecNumber>
    </submittedName>
</protein>
<dbReference type="AlphaFoldDB" id="A0A923MTD6"/>
<keyword evidence="4" id="KW-0067">ATP-binding</keyword>
<dbReference type="Pfam" id="PF16177">
    <property type="entry name" value="ACAS_N"/>
    <property type="match status" value="1"/>
</dbReference>
<evidence type="ECO:0000256" key="4">
    <source>
        <dbReference type="ARBA" id="ARBA00022840"/>
    </source>
</evidence>
<feature type="domain" description="Acetyl-coenzyme A synthetase N-terminal" evidence="6">
    <location>
        <begin position="77"/>
        <end position="132"/>
    </location>
</feature>
<keyword evidence="2 7" id="KW-0436">Ligase</keyword>
<accession>A0A923MTD6</accession>
<evidence type="ECO:0000256" key="3">
    <source>
        <dbReference type="ARBA" id="ARBA00022741"/>
    </source>
</evidence>
<dbReference type="InterPro" id="IPR000873">
    <property type="entry name" value="AMP-dep_synth/lig_dom"/>
</dbReference>
<comment type="similarity">
    <text evidence="1">Belongs to the ATP-dependent AMP-binding enzyme family.</text>
</comment>
<evidence type="ECO:0000259" key="6">
    <source>
        <dbReference type="Pfam" id="PF16177"/>
    </source>
</evidence>
<dbReference type="PANTHER" id="PTHR42921:SF1">
    <property type="entry name" value="ACETOACETYL-COA SYNTHETASE"/>
    <property type="match status" value="1"/>
</dbReference>
<dbReference type="PROSITE" id="PS00455">
    <property type="entry name" value="AMP_BINDING"/>
    <property type="match status" value="1"/>
</dbReference>
<evidence type="ECO:0000313" key="8">
    <source>
        <dbReference type="Proteomes" id="UP000608513"/>
    </source>
</evidence>
<name>A0A923MTD6_9BURK</name>
<dbReference type="Gene3D" id="3.40.50.12780">
    <property type="entry name" value="N-terminal domain of ligase-like"/>
    <property type="match status" value="1"/>
</dbReference>
<dbReference type="PANTHER" id="PTHR42921">
    <property type="entry name" value="ACETOACETYL-COA SYNTHETASE"/>
    <property type="match status" value="1"/>
</dbReference>
<dbReference type="InterPro" id="IPR005914">
    <property type="entry name" value="Acac_CoA_synth"/>
</dbReference>
<comment type="caution">
    <text evidence="7">The sequence shown here is derived from an EMBL/GenBank/DDBJ whole genome shotgun (WGS) entry which is preliminary data.</text>
</comment>
<dbReference type="GO" id="GO:0006629">
    <property type="term" value="P:lipid metabolic process"/>
    <property type="evidence" value="ECO:0007669"/>
    <property type="project" value="InterPro"/>
</dbReference>
<sequence>MTVSTSGCNRARAALRWCVGGPADGPGERADNRGVTSTSPSEGAVLWAPSADRVAASRLADYQRWLQAHRGLELSAYEKYWQWSVDELDTFWRTVWDFFDVQADGSPEPVLGTRQMPGAKWFPNARLNYAEHVFRNATGDRPAIVARDETGVREVSWRTLEDQVGALAATLRSLGIQAGDRVAAYLPNHPETVVAFLACASIGAIWSSCATDMGPSVVLDRLKQIEPRLLLASDSYRYNGKTHDREAVVTELLRELPGVQHVVHVPGPLAASRPVTWRDRLPWQDAIARPAALRCERLPFDHPLWIVYSSGTTGLPKAMVHGHGGIVLTHLKTMAFQHDVRPGDRMMFLGSTGWIVWNLQVGALLVGATVVLYDGNPAWPDTQALWRFVDQQGVTLLGCGAAYLINCMKEGLRPREFARFDQLRAINSTGSPLPIEAYLWVYDAVKPDLWLASISGGTDIASGFVACAPSLPVTAGEIQCRELGVAAYAFNEAGQPVVDEVGELVVTQPMPSMPLFFWNDPEGRRYRESYFETFPGVWRHGDWIRFTERGTAVIYGRSDSTINRFGIRMGTAEIYRVVEELPEVRDSLVVDLEYLGRPSFLALFVVLQPGHALDDALKKKIFDRIRTKASARHVPDEAYAIAEVPRTLTGKKMEVPVRKLLLGAAPDKVASPDAMANPASLAFFVDLARELNPS</sequence>
<dbReference type="InterPro" id="IPR042099">
    <property type="entry name" value="ANL_N_sf"/>
</dbReference>
<keyword evidence="8" id="KW-1185">Reference proteome</keyword>
<dbReference type="InterPro" id="IPR020845">
    <property type="entry name" value="AMP-binding_CS"/>
</dbReference>
<keyword evidence="3" id="KW-0547">Nucleotide-binding</keyword>
<evidence type="ECO:0000313" key="7">
    <source>
        <dbReference type="EMBL" id="MBC5783457.1"/>
    </source>
</evidence>
<feature type="domain" description="AMP-dependent synthetase/ligase" evidence="5">
    <location>
        <begin position="137"/>
        <end position="509"/>
    </location>
</feature>
<dbReference type="Pfam" id="PF00501">
    <property type="entry name" value="AMP-binding"/>
    <property type="match status" value="1"/>
</dbReference>
<dbReference type="GO" id="GO:0030729">
    <property type="term" value="F:acetoacetate-CoA ligase activity"/>
    <property type="evidence" value="ECO:0007669"/>
    <property type="project" value="UniProtKB-EC"/>
</dbReference>